<dbReference type="InterPro" id="IPR017495">
    <property type="entry name" value="PuhC"/>
</dbReference>
<gene>
    <name evidence="1" type="ORF">CKO25_01820</name>
</gene>
<sequence length="155" mass="17400">MSDMHDRPFPRGILIALAALIAFTVLAVGIARLSGFDPSQEPRSPATVMRDVRFVDADNGFLQVYDFDTGELIEAIEPNEDGFLRGLLRTLLRERRLHQTDLDGPYRVSLRENGHFTIEDLSTDFYVDLRPFGRDNEAAIGRFVASPQTSSQMSP</sequence>
<proteinExistence type="predicted"/>
<dbReference type="Proteomes" id="UP001138802">
    <property type="component" value="Unassembled WGS sequence"/>
</dbReference>
<dbReference type="AlphaFoldDB" id="A0A9X1B787"/>
<keyword evidence="1" id="KW-0378">Hydrolase</keyword>
<accession>A0A9X1B787</accession>
<evidence type="ECO:0000313" key="2">
    <source>
        <dbReference type="Proteomes" id="UP001138802"/>
    </source>
</evidence>
<dbReference type="EMBL" id="NRSD01000001">
    <property type="protein sequence ID" value="MBK1643412.1"/>
    <property type="molecule type" value="Genomic_DNA"/>
</dbReference>
<organism evidence="1 2">
    <name type="scientific">Thiocapsa imhoffii</name>
    <dbReference type="NCBI Taxonomy" id="382777"/>
    <lineage>
        <taxon>Bacteria</taxon>
        <taxon>Pseudomonadati</taxon>
        <taxon>Pseudomonadota</taxon>
        <taxon>Gammaproteobacteria</taxon>
        <taxon>Chromatiales</taxon>
        <taxon>Chromatiaceae</taxon>
        <taxon>Thiocapsa</taxon>
    </lineage>
</organism>
<dbReference type="GO" id="GO:0016787">
    <property type="term" value="F:hydrolase activity"/>
    <property type="evidence" value="ECO:0007669"/>
    <property type="project" value="UniProtKB-KW"/>
</dbReference>
<keyword evidence="2" id="KW-1185">Reference proteome</keyword>
<dbReference type="NCBIfam" id="TIGR03054">
    <property type="entry name" value="photo_alph_chp1"/>
    <property type="match status" value="1"/>
</dbReference>
<reference evidence="1 2" key="1">
    <citation type="journal article" date="2020" name="Microorganisms">
        <title>Osmotic Adaptation and Compatible Solute Biosynthesis of Phototrophic Bacteria as Revealed from Genome Analyses.</title>
        <authorList>
            <person name="Imhoff J.F."/>
            <person name="Rahn T."/>
            <person name="Kunzel S."/>
            <person name="Keller A."/>
            <person name="Neulinger S.C."/>
        </authorList>
    </citation>
    <scope>NUCLEOTIDE SEQUENCE [LARGE SCALE GENOMIC DNA]</scope>
    <source>
        <strain evidence="1 2">DSM 21303</strain>
    </source>
</reference>
<evidence type="ECO:0000313" key="1">
    <source>
        <dbReference type="EMBL" id="MBK1643412.1"/>
    </source>
</evidence>
<name>A0A9X1B787_9GAMM</name>
<comment type="caution">
    <text evidence="1">The sequence shown here is derived from an EMBL/GenBank/DDBJ whole genome shotgun (WGS) entry which is preliminary data.</text>
</comment>
<protein>
    <submittedName>
        <fullName evidence="1">Phosphonoacetaldehyde hydrolase</fullName>
    </submittedName>
</protein>